<gene>
    <name evidence="1" type="ORF">GJ744_001283</name>
</gene>
<protein>
    <submittedName>
        <fullName evidence="1">Uncharacterized protein</fullName>
    </submittedName>
</protein>
<organism evidence="1 2">
    <name type="scientific">Endocarpon pusillum</name>
    <dbReference type="NCBI Taxonomy" id="364733"/>
    <lineage>
        <taxon>Eukaryota</taxon>
        <taxon>Fungi</taxon>
        <taxon>Dikarya</taxon>
        <taxon>Ascomycota</taxon>
        <taxon>Pezizomycotina</taxon>
        <taxon>Eurotiomycetes</taxon>
        <taxon>Chaetothyriomycetidae</taxon>
        <taxon>Verrucariales</taxon>
        <taxon>Verrucariaceae</taxon>
        <taxon>Endocarpon</taxon>
    </lineage>
</organism>
<dbReference type="EMBL" id="JAACFV010000119">
    <property type="protein sequence ID" value="KAF7505064.1"/>
    <property type="molecule type" value="Genomic_DNA"/>
</dbReference>
<name>A0A8H7ABQ4_9EURO</name>
<sequence>MDISVTENKASSGHEVTEAVRESVYILREPSPCHACALAPSLKVLTDLNEQPRPATIHRDVGITDQNHELYIRQLEEEIQADRLDYRAVQEALAYEKSQHDESKQQVERLHCLLERTDEVFRAIRLQRRATYDDDRSLSEIVGETLDTLNTRGDDNMAIIQDERENLWRQKFSLLADRSIALEEREKAVLERETLLAAQEAWQESLTGNIIALKDLAQTMALHQNFRDLEALRSRARMWAKGN</sequence>
<keyword evidence="2" id="KW-1185">Reference proteome</keyword>
<accession>A0A8H7ABQ4</accession>
<comment type="caution">
    <text evidence="1">The sequence shown here is derived from an EMBL/GenBank/DDBJ whole genome shotgun (WGS) entry which is preliminary data.</text>
</comment>
<dbReference type="AlphaFoldDB" id="A0A8H7ABQ4"/>
<evidence type="ECO:0000313" key="2">
    <source>
        <dbReference type="Proteomes" id="UP000606974"/>
    </source>
</evidence>
<proteinExistence type="predicted"/>
<reference evidence="1" key="1">
    <citation type="submission" date="2020-02" db="EMBL/GenBank/DDBJ databases">
        <authorList>
            <person name="Palmer J.M."/>
        </authorList>
    </citation>
    <scope>NUCLEOTIDE SEQUENCE</scope>
    <source>
        <strain evidence="1">EPUS1.4</strain>
        <tissue evidence="1">Thallus</tissue>
    </source>
</reference>
<dbReference type="Proteomes" id="UP000606974">
    <property type="component" value="Unassembled WGS sequence"/>
</dbReference>
<evidence type="ECO:0000313" key="1">
    <source>
        <dbReference type="EMBL" id="KAF7505064.1"/>
    </source>
</evidence>